<keyword evidence="1" id="KW-0472">Membrane</keyword>
<evidence type="ECO:0000313" key="4">
    <source>
        <dbReference type="Proteomes" id="UP000327468"/>
    </source>
</evidence>
<dbReference type="EMBL" id="VFJC01000007">
    <property type="protein sequence ID" value="KAB5575098.1"/>
    <property type="molecule type" value="Genomic_DNA"/>
</dbReference>
<protein>
    <submittedName>
        <fullName evidence="3">Uncharacterized protein</fullName>
    </submittedName>
</protein>
<accession>A0A5N5P6Y2</accession>
<feature type="chain" id="PRO_5024303285" evidence="2">
    <location>
        <begin position="24"/>
        <end position="135"/>
    </location>
</feature>
<dbReference type="AlphaFoldDB" id="A0A5N5P6Y2"/>
<feature type="transmembrane region" description="Helical" evidence="1">
    <location>
        <begin position="93"/>
        <end position="117"/>
    </location>
</feature>
<evidence type="ECO:0000256" key="1">
    <source>
        <dbReference type="SAM" id="Phobius"/>
    </source>
</evidence>
<evidence type="ECO:0000256" key="2">
    <source>
        <dbReference type="SAM" id="SignalP"/>
    </source>
</evidence>
<sequence>MKTSGYFMIFYLTFFDIWDLSASQNSRNESKTHTTATGVYVTAWEGQVTLSTSNSSSHESITHTTPLLRAPFTTTGSQNTPVPTSAPCSQVHVASLLGGMMLGFIVTLAVCLGYRLICFRQQGRYRALEQHDAII</sequence>
<gene>
    <name evidence="3" type="ORF">PHYPO_G00216920</name>
</gene>
<dbReference type="Proteomes" id="UP000327468">
    <property type="component" value="Chromosome 6"/>
</dbReference>
<keyword evidence="1" id="KW-0812">Transmembrane</keyword>
<reference evidence="3 4" key="1">
    <citation type="submission" date="2019-06" db="EMBL/GenBank/DDBJ databases">
        <title>A chromosome-scale genome assembly of the striped catfish, Pangasianodon hypophthalmus.</title>
        <authorList>
            <person name="Wen M."/>
            <person name="Zahm M."/>
            <person name="Roques C."/>
            <person name="Cabau C."/>
            <person name="Klopp C."/>
            <person name="Donnadieu C."/>
            <person name="Jouanno E."/>
            <person name="Avarre J.-C."/>
            <person name="Campet M."/>
            <person name="Ha T.T.T."/>
            <person name="Dugue R."/>
            <person name="Lampietro C."/>
            <person name="Louis A."/>
            <person name="Herpin A."/>
            <person name="Echchiki A."/>
            <person name="Berthelot C."/>
            <person name="Parey E."/>
            <person name="Roest-Crollius H."/>
            <person name="Braasch I."/>
            <person name="Postlethwait J."/>
            <person name="Bobe J."/>
            <person name="Montfort J."/>
            <person name="Bouchez O."/>
            <person name="Begum T."/>
            <person name="Schartl M."/>
            <person name="Guiguen Y."/>
        </authorList>
    </citation>
    <scope>NUCLEOTIDE SEQUENCE [LARGE SCALE GENOMIC DNA]</scope>
    <source>
        <strain evidence="3 4">Indonesia</strain>
        <tissue evidence="3">Blood</tissue>
    </source>
</reference>
<evidence type="ECO:0000313" key="3">
    <source>
        <dbReference type="EMBL" id="KAB5575098.1"/>
    </source>
</evidence>
<keyword evidence="2" id="KW-0732">Signal</keyword>
<comment type="caution">
    <text evidence="3">The sequence shown here is derived from an EMBL/GenBank/DDBJ whole genome shotgun (WGS) entry which is preliminary data.</text>
</comment>
<keyword evidence="4" id="KW-1185">Reference proteome</keyword>
<keyword evidence="1" id="KW-1133">Transmembrane helix</keyword>
<feature type="signal peptide" evidence="2">
    <location>
        <begin position="1"/>
        <end position="23"/>
    </location>
</feature>
<name>A0A5N5P6Y2_PANHP</name>
<organism evidence="3 4">
    <name type="scientific">Pangasianodon hypophthalmus</name>
    <name type="common">Striped catfish</name>
    <name type="synonym">Helicophagus hypophthalmus</name>
    <dbReference type="NCBI Taxonomy" id="310915"/>
    <lineage>
        <taxon>Eukaryota</taxon>
        <taxon>Metazoa</taxon>
        <taxon>Chordata</taxon>
        <taxon>Craniata</taxon>
        <taxon>Vertebrata</taxon>
        <taxon>Euteleostomi</taxon>
        <taxon>Actinopterygii</taxon>
        <taxon>Neopterygii</taxon>
        <taxon>Teleostei</taxon>
        <taxon>Ostariophysi</taxon>
        <taxon>Siluriformes</taxon>
        <taxon>Pangasiidae</taxon>
        <taxon>Pangasianodon</taxon>
    </lineage>
</organism>
<proteinExistence type="predicted"/>